<dbReference type="InterPro" id="IPR000305">
    <property type="entry name" value="GIY-YIG_endonuc"/>
</dbReference>
<keyword evidence="3" id="KW-1185">Reference proteome</keyword>
<proteinExistence type="predicted"/>
<sequence>MPTHLSASFPKVSRWVVYLILSSNPPAKTYVGVTNNFRRRLKQHNGELKGGAKASRAGRPWICACLIRGFLNRSTGQSLFSYIAVGYPMIFACKVESKWKSFSRKVTWKRRSQSEEQPDDAKLYLLQRRKAALNQVIDSMDFSDLEIHWHLDFAPL</sequence>
<feature type="domain" description="GIY-YIG" evidence="1">
    <location>
        <begin position="13"/>
        <end position="109"/>
    </location>
</feature>
<keyword evidence="2" id="KW-0378">Hydrolase</keyword>
<keyword evidence="2" id="KW-0540">Nuclease</keyword>
<dbReference type="PANTHER" id="PTHR20208">
    <property type="entry name" value="STRUCTURE-SPECIFIC ENDONUCLEASE SUBUNIT SLX1"/>
    <property type="match status" value="1"/>
</dbReference>
<dbReference type="PROSITE" id="PS50164">
    <property type="entry name" value="GIY_YIG"/>
    <property type="match status" value="1"/>
</dbReference>
<dbReference type="InterPro" id="IPR050381">
    <property type="entry name" value="SLX1_endonuclease"/>
</dbReference>
<protein>
    <submittedName>
        <fullName evidence="2">Structure-specific endonuclease subunit slx1</fullName>
    </submittedName>
</protein>
<dbReference type="PANTHER" id="PTHR20208:SF13">
    <property type="entry name" value="STRUCTURE-SPECIFIC ENDONUCLEASE SUBUNIT SLX1"/>
    <property type="match status" value="1"/>
</dbReference>
<gene>
    <name evidence="2" type="ORF">F511_05089</name>
</gene>
<dbReference type="Gene3D" id="3.40.1440.10">
    <property type="entry name" value="GIY-YIG endonuclease"/>
    <property type="match status" value="1"/>
</dbReference>
<dbReference type="Pfam" id="PF01541">
    <property type="entry name" value="GIY-YIG"/>
    <property type="match status" value="1"/>
</dbReference>
<organism evidence="2 3">
    <name type="scientific">Dorcoceras hygrometricum</name>
    <dbReference type="NCBI Taxonomy" id="472368"/>
    <lineage>
        <taxon>Eukaryota</taxon>
        <taxon>Viridiplantae</taxon>
        <taxon>Streptophyta</taxon>
        <taxon>Embryophyta</taxon>
        <taxon>Tracheophyta</taxon>
        <taxon>Spermatophyta</taxon>
        <taxon>Magnoliopsida</taxon>
        <taxon>eudicotyledons</taxon>
        <taxon>Gunneridae</taxon>
        <taxon>Pentapetalae</taxon>
        <taxon>asterids</taxon>
        <taxon>lamiids</taxon>
        <taxon>Lamiales</taxon>
        <taxon>Gesneriaceae</taxon>
        <taxon>Didymocarpoideae</taxon>
        <taxon>Trichosporeae</taxon>
        <taxon>Loxocarpinae</taxon>
        <taxon>Dorcoceras</taxon>
    </lineage>
</organism>
<dbReference type="SUPFAM" id="SSF82771">
    <property type="entry name" value="GIY-YIG endonuclease"/>
    <property type="match status" value="1"/>
</dbReference>
<accession>A0A2Z7BEV1</accession>
<keyword evidence="2" id="KW-0255">Endonuclease</keyword>
<dbReference type="EMBL" id="KV006978">
    <property type="protein sequence ID" value="KZV31979.1"/>
    <property type="molecule type" value="Genomic_DNA"/>
</dbReference>
<evidence type="ECO:0000313" key="2">
    <source>
        <dbReference type="EMBL" id="KZV31979.1"/>
    </source>
</evidence>
<reference evidence="2 3" key="1">
    <citation type="journal article" date="2015" name="Proc. Natl. Acad. Sci. U.S.A.">
        <title>The resurrection genome of Boea hygrometrica: A blueprint for survival of dehydration.</title>
        <authorList>
            <person name="Xiao L."/>
            <person name="Yang G."/>
            <person name="Zhang L."/>
            <person name="Yang X."/>
            <person name="Zhao S."/>
            <person name="Ji Z."/>
            <person name="Zhou Q."/>
            <person name="Hu M."/>
            <person name="Wang Y."/>
            <person name="Chen M."/>
            <person name="Xu Y."/>
            <person name="Jin H."/>
            <person name="Xiao X."/>
            <person name="Hu G."/>
            <person name="Bao F."/>
            <person name="Hu Y."/>
            <person name="Wan P."/>
            <person name="Li L."/>
            <person name="Deng X."/>
            <person name="Kuang T."/>
            <person name="Xiang C."/>
            <person name="Zhu J.K."/>
            <person name="Oliver M.J."/>
            <person name="He Y."/>
        </authorList>
    </citation>
    <scope>NUCLEOTIDE SEQUENCE [LARGE SCALE GENOMIC DNA]</scope>
    <source>
        <strain evidence="3">cv. XS01</strain>
    </source>
</reference>
<dbReference type="Proteomes" id="UP000250235">
    <property type="component" value="Unassembled WGS sequence"/>
</dbReference>
<dbReference type="GO" id="GO:0004519">
    <property type="term" value="F:endonuclease activity"/>
    <property type="evidence" value="ECO:0007669"/>
    <property type="project" value="UniProtKB-KW"/>
</dbReference>
<name>A0A2Z7BEV1_9LAMI</name>
<evidence type="ECO:0000313" key="3">
    <source>
        <dbReference type="Proteomes" id="UP000250235"/>
    </source>
</evidence>
<evidence type="ECO:0000259" key="1">
    <source>
        <dbReference type="PROSITE" id="PS50164"/>
    </source>
</evidence>
<dbReference type="InterPro" id="IPR035901">
    <property type="entry name" value="GIY-YIG_endonuc_sf"/>
</dbReference>
<dbReference type="OrthoDB" id="24645at2759"/>
<dbReference type="AlphaFoldDB" id="A0A2Z7BEV1"/>